<dbReference type="Proteomes" id="UP000317365">
    <property type="component" value="Chromosome"/>
</dbReference>
<comment type="catalytic activity">
    <reaction evidence="1 7">
        <text>guanosine(46) in tRNA + S-adenosyl-L-methionine = N(7)-methylguanosine(46) in tRNA + S-adenosyl-L-homocysteine</text>
        <dbReference type="Rhea" id="RHEA:42708"/>
        <dbReference type="Rhea" id="RHEA-COMP:10188"/>
        <dbReference type="Rhea" id="RHEA-COMP:10189"/>
        <dbReference type="ChEBI" id="CHEBI:57856"/>
        <dbReference type="ChEBI" id="CHEBI:59789"/>
        <dbReference type="ChEBI" id="CHEBI:74269"/>
        <dbReference type="ChEBI" id="CHEBI:74480"/>
        <dbReference type="EC" id="2.1.1.33"/>
    </reaction>
</comment>
<dbReference type="KEGG" id="rhg:EXZ61_10120"/>
<dbReference type="PROSITE" id="PS51625">
    <property type="entry name" value="SAM_MT_TRMB"/>
    <property type="match status" value="1"/>
</dbReference>
<gene>
    <name evidence="7 9" type="primary">trmB</name>
    <name evidence="9" type="ORF">EXZ61_10120</name>
</gene>
<evidence type="ECO:0000256" key="7">
    <source>
        <dbReference type="HAMAP-Rule" id="MF_01057"/>
    </source>
</evidence>
<dbReference type="RefSeq" id="WP_142811451.1">
    <property type="nucleotide sequence ID" value="NZ_CP036282.1"/>
</dbReference>
<dbReference type="GO" id="GO:0043527">
    <property type="term" value="C:tRNA methyltransferase complex"/>
    <property type="evidence" value="ECO:0007669"/>
    <property type="project" value="TreeGrafter"/>
</dbReference>
<feature type="compositionally biased region" description="Basic and acidic residues" evidence="8">
    <location>
        <begin position="1"/>
        <end position="12"/>
    </location>
</feature>
<dbReference type="EC" id="2.1.1.33" evidence="7"/>
<keyword evidence="6 7" id="KW-0819">tRNA processing</keyword>
<feature type="region of interest" description="Disordered" evidence="8">
    <location>
        <begin position="1"/>
        <end position="22"/>
    </location>
</feature>
<feature type="binding site" evidence="7">
    <location>
        <position position="174"/>
    </location>
    <ligand>
        <name>S-adenosyl-L-methionine</name>
        <dbReference type="ChEBI" id="CHEBI:59789"/>
    </ligand>
</feature>
<comment type="similarity">
    <text evidence="7">Belongs to the class I-like SAM-binding methyltransferase superfamily. TrmB family.</text>
</comment>
<dbReference type="EMBL" id="CP036282">
    <property type="protein sequence ID" value="QDL54491.1"/>
    <property type="molecule type" value="Genomic_DNA"/>
</dbReference>
<keyword evidence="5 7" id="KW-0949">S-adenosyl-L-methionine</keyword>
<evidence type="ECO:0000313" key="9">
    <source>
        <dbReference type="EMBL" id="QDL54491.1"/>
    </source>
</evidence>
<evidence type="ECO:0000256" key="5">
    <source>
        <dbReference type="ARBA" id="ARBA00022691"/>
    </source>
</evidence>
<feature type="binding site" evidence="7">
    <location>
        <position position="151"/>
    </location>
    <ligand>
        <name>S-adenosyl-L-methionine</name>
        <dbReference type="ChEBI" id="CHEBI:59789"/>
    </ligand>
</feature>
<keyword evidence="10" id="KW-1185">Reference proteome</keyword>
<evidence type="ECO:0000256" key="3">
    <source>
        <dbReference type="ARBA" id="ARBA00022603"/>
    </source>
</evidence>
<reference evidence="10" key="1">
    <citation type="submission" date="2019-02" db="EMBL/GenBank/DDBJ databases">
        <title>Complete genome sequence of Rhodoferax sp. Gr-4.</title>
        <authorList>
            <person name="Jin L."/>
        </authorList>
    </citation>
    <scope>NUCLEOTIDE SEQUENCE [LARGE SCALE GENOMIC DNA]</scope>
    <source>
        <strain evidence="10">Gr-4</strain>
    </source>
</reference>
<sequence length="273" mass="30192">MNSEKAASEHTPVETSVPNAALGTEPTAEALLEGATPAKPFMRTIKSFVKRAGRTTAGQAKAFEDLGPQFLLSYQKSSSDFQTIYPGAADEDYRPIVLEIGFGMGEATAKIAATLPETNFLCCEVHEPGVGALLKRIGENQLTNIRICAHDAVEVIDHMLPLQSLDGVHIFFPDPWHKTKHNKRRLIQSPLVAKLAARLKPGAYIHCATDWQPYAEQILEVLTAEPLLKNRALLSHPQLQGYAPKPHYRPLTKFENRGIKLGHGVWDLVFERI</sequence>
<feature type="binding site" evidence="7">
    <location>
        <position position="210"/>
    </location>
    <ligand>
        <name>substrate</name>
    </ligand>
</feature>
<dbReference type="Pfam" id="PF02390">
    <property type="entry name" value="Methyltransf_4"/>
    <property type="match status" value="1"/>
</dbReference>
<organism evidence="9 10">
    <name type="scientific">Rhodoferax aquaticus</name>
    <dbReference type="NCBI Taxonomy" id="2527691"/>
    <lineage>
        <taxon>Bacteria</taxon>
        <taxon>Pseudomonadati</taxon>
        <taxon>Pseudomonadota</taxon>
        <taxon>Betaproteobacteria</taxon>
        <taxon>Burkholderiales</taxon>
        <taxon>Comamonadaceae</taxon>
        <taxon>Rhodoferax</taxon>
    </lineage>
</organism>
<evidence type="ECO:0000256" key="6">
    <source>
        <dbReference type="ARBA" id="ARBA00022694"/>
    </source>
</evidence>
<dbReference type="NCBIfam" id="TIGR00091">
    <property type="entry name" value="tRNA (guanosine(46)-N7)-methyltransferase TrmB"/>
    <property type="match status" value="1"/>
</dbReference>
<comment type="function">
    <text evidence="2 7">Catalyzes the formation of N(7)-methylguanine at position 46 (m7G46) in tRNA.</text>
</comment>
<dbReference type="AlphaFoldDB" id="A0A515EPA3"/>
<protein>
    <recommendedName>
        <fullName evidence="7">tRNA (guanine-N(7)-)-methyltransferase</fullName>
        <ecNumber evidence="7">2.1.1.33</ecNumber>
    </recommendedName>
    <alternativeName>
        <fullName evidence="7">tRNA (guanine(46)-N(7))-methyltransferase</fullName>
    </alternativeName>
    <alternativeName>
        <fullName evidence="7">tRNA(m7G46)-methyltransferase</fullName>
    </alternativeName>
</protein>
<evidence type="ECO:0000256" key="2">
    <source>
        <dbReference type="ARBA" id="ARBA00003015"/>
    </source>
</evidence>
<dbReference type="CDD" id="cd02440">
    <property type="entry name" value="AdoMet_MTases"/>
    <property type="match status" value="1"/>
</dbReference>
<name>A0A515EPA3_9BURK</name>
<keyword evidence="4 7" id="KW-0808">Transferase</keyword>
<dbReference type="InterPro" id="IPR055361">
    <property type="entry name" value="tRNA_methyltr_TrmB_bact"/>
</dbReference>
<dbReference type="PANTHER" id="PTHR23417">
    <property type="entry name" value="3-DEOXY-D-MANNO-OCTULOSONIC-ACID TRANSFERASE/TRNA GUANINE-N 7 - -METHYLTRANSFERASE"/>
    <property type="match status" value="1"/>
</dbReference>
<reference evidence="10" key="2">
    <citation type="journal article" date="2020" name="Int. J. Syst. Evol. Microbiol.">
        <title>Genomic insights into a novel species Rhodoferax aquaticus sp. nov., isolated from freshwater.</title>
        <authorList>
            <person name="Li T."/>
            <person name="Zhuo Y."/>
            <person name="Jin C.Z."/>
            <person name="Wu X."/>
            <person name="Ko S.R."/>
            <person name="Jin F.J."/>
            <person name="Ahn C.Y."/>
            <person name="Oh H.M."/>
            <person name="Lee H.G."/>
            <person name="Jin L."/>
        </authorList>
    </citation>
    <scope>NUCLEOTIDE SEQUENCE [LARGE SCALE GENOMIC DNA]</scope>
    <source>
        <strain evidence="10">Gr-4</strain>
    </source>
</reference>
<evidence type="ECO:0000256" key="1">
    <source>
        <dbReference type="ARBA" id="ARBA00000142"/>
    </source>
</evidence>
<evidence type="ECO:0000256" key="8">
    <source>
        <dbReference type="SAM" id="MobiDB-lite"/>
    </source>
</evidence>
<feature type="binding site" evidence="7">
    <location>
        <position position="99"/>
    </location>
    <ligand>
        <name>S-adenosyl-L-methionine</name>
        <dbReference type="ChEBI" id="CHEBI:59789"/>
    </ligand>
</feature>
<proteinExistence type="inferred from homology"/>
<dbReference type="Gene3D" id="3.40.50.150">
    <property type="entry name" value="Vaccinia Virus protein VP39"/>
    <property type="match status" value="1"/>
</dbReference>
<dbReference type="SUPFAM" id="SSF53335">
    <property type="entry name" value="S-adenosyl-L-methionine-dependent methyltransferases"/>
    <property type="match status" value="1"/>
</dbReference>
<feature type="region of interest" description="Interaction with RNA" evidence="7">
    <location>
        <begin position="180"/>
        <end position="185"/>
    </location>
</feature>
<dbReference type="InterPro" id="IPR003358">
    <property type="entry name" value="tRNA_(Gua-N-7)_MeTrfase_Trmb"/>
</dbReference>
<accession>A0A515EPA3</accession>
<feature type="binding site" evidence="7">
    <location>
        <position position="124"/>
    </location>
    <ligand>
        <name>S-adenosyl-L-methionine</name>
        <dbReference type="ChEBI" id="CHEBI:59789"/>
    </ligand>
</feature>
<dbReference type="GO" id="GO:0008176">
    <property type="term" value="F:tRNA (guanine(46)-N7)-methyltransferase activity"/>
    <property type="evidence" value="ECO:0007669"/>
    <property type="project" value="UniProtKB-UniRule"/>
</dbReference>
<dbReference type="InterPro" id="IPR029063">
    <property type="entry name" value="SAM-dependent_MTases_sf"/>
</dbReference>
<comment type="pathway">
    <text evidence="7">tRNA modification; N(7)-methylguanine-tRNA biosynthesis.</text>
</comment>
<dbReference type="UniPathway" id="UPA00989"/>
<feature type="binding site" evidence="7">
    <location>
        <begin position="252"/>
        <end position="255"/>
    </location>
    <ligand>
        <name>substrate</name>
    </ligand>
</feature>
<keyword evidence="3 7" id="KW-0489">Methyltransferase</keyword>
<evidence type="ECO:0000313" key="10">
    <source>
        <dbReference type="Proteomes" id="UP000317365"/>
    </source>
</evidence>
<dbReference type="PANTHER" id="PTHR23417:SF14">
    <property type="entry name" value="PENTACOTRIPEPTIDE-REPEAT REGION OF PRORP DOMAIN-CONTAINING PROTEIN"/>
    <property type="match status" value="1"/>
</dbReference>
<feature type="binding site" evidence="7">
    <location>
        <position position="178"/>
    </location>
    <ligand>
        <name>substrate</name>
    </ligand>
</feature>
<evidence type="ECO:0000256" key="4">
    <source>
        <dbReference type="ARBA" id="ARBA00022679"/>
    </source>
</evidence>
<dbReference type="HAMAP" id="MF_01057">
    <property type="entry name" value="tRNA_methyltr_TrmB"/>
    <property type="match status" value="1"/>
</dbReference>